<keyword evidence="2" id="KW-0560">Oxidoreductase</keyword>
<evidence type="ECO:0008006" key="5">
    <source>
        <dbReference type="Google" id="ProtNLM"/>
    </source>
</evidence>
<dbReference type="PANTHER" id="PTHR43669:SF3">
    <property type="entry name" value="ALCOHOL DEHYDROGENASE, PUTATIVE (AFU_ORTHOLOGUE AFUA_3G03445)-RELATED"/>
    <property type="match status" value="1"/>
</dbReference>
<comment type="similarity">
    <text evidence="1">Belongs to the short-chain dehydrogenases/reductases (SDR) family.</text>
</comment>
<evidence type="ECO:0000256" key="1">
    <source>
        <dbReference type="ARBA" id="ARBA00006484"/>
    </source>
</evidence>
<dbReference type="PANTHER" id="PTHR43669">
    <property type="entry name" value="5-KETO-D-GLUCONATE 5-REDUCTASE"/>
    <property type="match status" value="1"/>
</dbReference>
<accession>A0A402C0R9</accession>
<name>A0A402C0R9_RHOWR</name>
<proteinExistence type="inferred from homology"/>
<dbReference type="EMBL" id="BHYM01000006">
    <property type="protein sequence ID" value="GCE37195.1"/>
    <property type="molecule type" value="Genomic_DNA"/>
</dbReference>
<dbReference type="GO" id="GO:0016491">
    <property type="term" value="F:oxidoreductase activity"/>
    <property type="evidence" value="ECO:0007669"/>
    <property type="project" value="UniProtKB-KW"/>
</dbReference>
<comment type="caution">
    <text evidence="3">The sequence shown here is derived from an EMBL/GenBank/DDBJ whole genome shotgun (WGS) entry which is preliminary data.</text>
</comment>
<dbReference type="Gene3D" id="3.40.50.720">
    <property type="entry name" value="NAD(P)-binding Rossmann-like Domain"/>
    <property type="match status" value="1"/>
</dbReference>
<dbReference type="Pfam" id="PF00106">
    <property type="entry name" value="adh_short"/>
    <property type="match status" value="1"/>
</dbReference>
<dbReference type="AlphaFoldDB" id="A0A402C0R9"/>
<dbReference type="InterPro" id="IPR036291">
    <property type="entry name" value="NAD(P)-bd_dom_sf"/>
</dbReference>
<keyword evidence="4" id="KW-1185">Reference proteome</keyword>
<protein>
    <recommendedName>
        <fullName evidence="5">SDR family NAD(P)-dependent oxidoreductase</fullName>
    </recommendedName>
</protein>
<reference evidence="3 4" key="1">
    <citation type="submission" date="2018-11" db="EMBL/GenBank/DDBJ databases">
        <title>Microbial catabolism of amino acid.</title>
        <authorList>
            <person name="Hibi M."/>
            <person name="Ogawa J."/>
        </authorList>
    </citation>
    <scope>NUCLEOTIDE SEQUENCE [LARGE SCALE GENOMIC DNA]</scope>
    <source>
        <strain evidence="3 4">C31-06</strain>
    </source>
</reference>
<evidence type="ECO:0000313" key="4">
    <source>
        <dbReference type="Proteomes" id="UP000287519"/>
    </source>
</evidence>
<organism evidence="3 4">
    <name type="scientific">Rhodococcus wratislaviensis</name>
    <name type="common">Tsukamurella wratislaviensis</name>
    <dbReference type="NCBI Taxonomy" id="44752"/>
    <lineage>
        <taxon>Bacteria</taxon>
        <taxon>Bacillati</taxon>
        <taxon>Actinomycetota</taxon>
        <taxon>Actinomycetes</taxon>
        <taxon>Mycobacteriales</taxon>
        <taxon>Nocardiaceae</taxon>
        <taxon>Rhodococcus</taxon>
    </lineage>
</organism>
<evidence type="ECO:0000313" key="3">
    <source>
        <dbReference type="EMBL" id="GCE37195.1"/>
    </source>
</evidence>
<sequence length="147" mass="15485">MTRLPAISQRTPAAVSSTGAYLESEMSIPQEAKMMRTGESGSARGVVVVTAAGSEQGRRTAQELLDSGWCVAVTARTVAELARIMPGMSGHRLLAVAADPSDPRQVGQLLDRVFGRFGRIDSVLGAESSVAAAWRRRTSQEGEIAAA</sequence>
<evidence type="ECO:0000256" key="2">
    <source>
        <dbReference type="ARBA" id="ARBA00023002"/>
    </source>
</evidence>
<dbReference type="Proteomes" id="UP000287519">
    <property type="component" value="Unassembled WGS sequence"/>
</dbReference>
<dbReference type="SUPFAM" id="SSF51735">
    <property type="entry name" value="NAD(P)-binding Rossmann-fold domains"/>
    <property type="match status" value="1"/>
</dbReference>
<dbReference type="InterPro" id="IPR002347">
    <property type="entry name" value="SDR_fam"/>
</dbReference>
<gene>
    <name evidence="3" type="ORF">Rhow_006605</name>
</gene>